<sequence>MEFYTTLVQGAMIGYTPDGMEIAQDTLQKMTARGWFLNPRIGSELLTAASGETFGGFTTANYIWDTLQSRGIVPMSSAVEAYYKGLKERDIPENDPRLSQVTRVVNNLQRRFASGRPM</sequence>
<name>D5A837_PICSI</name>
<protein>
    <recommendedName>
        <fullName evidence="2">Pentacotripeptide-repeat region of PRORP domain-containing protein</fullName>
    </recommendedName>
</protein>
<dbReference type="EMBL" id="BT122318">
    <property type="protein sequence ID" value="ADE75706.1"/>
    <property type="molecule type" value="mRNA"/>
</dbReference>
<proteinExistence type="evidence at transcript level"/>
<dbReference type="GO" id="GO:0005739">
    <property type="term" value="C:mitochondrion"/>
    <property type="evidence" value="ECO:0007669"/>
    <property type="project" value="TreeGrafter"/>
</dbReference>
<evidence type="ECO:0000313" key="1">
    <source>
        <dbReference type="EMBL" id="ADE75706.1"/>
    </source>
</evidence>
<accession>D5A837</accession>
<evidence type="ECO:0008006" key="2">
    <source>
        <dbReference type="Google" id="ProtNLM"/>
    </source>
</evidence>
<dbReference type="PANTHER" id="PTHR47801:SF1">
    <property type="entry name" value="OS05G0145600 PROTEIN"/>
    <property type="match status" value="1"/>
</dbReference>
<organism evidence="1">
    <name type="scientific">Picea sitchensis</name>
    <name type="common">Sitka spruce</name>
    <name type="synonym">Pinus sitchensis</name>
    <dbReference type="NCBI Taxonomy" id="3332"/>
    <lineage>
        <taxon>Eukaryota</taxon>
        <taxon>Viridiplantae</taxon>
        <taxon>Streptophyta</taxon>
        <taxon>Embryophyta</taxon>
        <taxon>Tracheophyta</taxon>
        <taxon>Spermatophyta</taxon>
        <taxon>Pinopsida</taxon>
        <taxon>Pinidae</taxon>
        <taxon>Conifers I</taxon>
        <taxon>Pinales</taxon>
        <taxon>Pinaceae</taxon>
        <taxon>Picea</taxon>
    </lineage>
</organism>
<dbReference type="PANTHER" id="PTHR47801">
    <property type="entry name" value="OS05G0145600 PROTEIN"/>
    <property type="match status" value="1"/>
</dbReference>
<reference evidence="1" key="1">
    <citation type="submission" date="2010-04" db="EMBL/GenBank/DDBJ databases">
        <authorList>
            <person name="Reid K.E."/>
            <person name="Liao N."/>
            <person name="Chan S."/>
            <person name="Docking R."/>
            <person name="Taylor G."/>
            <person name="Moore R."/>
            <person name="Mayo M."/>
            <person name="Munro S."/>
            <person name="King J."/>
            <person name="Yanchuk A."/>
            <person name="Holt R."/>
            <person name="Jones S."/>
            <person name="Marra M."/>
            <person name="Ritland C.E."/>
            <person name="Ritland K."/>
            <person name="Bohlmann J."/>
        </authorList>
    </citation>
    <scope>NUCLEOTIDE SEQUENCE</scope>
    <source>
        <tissue evidence="1">Buds collected with no treatment. Collection October 2007</tissue>
    </source>
</reference>
<dbReference type="AlphaFoldDB" id="D5A837"/>